<dbReference type="Proteomes" id="UP001295794">
    <property type="component" value="Unassembled WGS sequence"/>
</dbReference>
<keyword evidence="1" id="KW-0732">Signal</keyword>
<proteinExistence type="predicted"/>
<dbReference type="EMBL" id="CAVNYO010000478">
    <property type="protein sequence ID" value="CAK5284168.1"/>
    <property type="molecule type" value="Genomic_DNA"/>
</dbReference>
<feature type="signal peptide" evidence="1">
    <location>
        <begin position="1"/>
        <end position="27"/>
    </location>
</feature>
<evidence type="ECO:0000313" key="3">
    <source>
        <dbReference type="Proteomes" id="UP001295794"/>
    </source>
</evidence>
<accession>A0AAD2Q7A0</accession>
<organism evidence="2 3">
    <name type="scientific">Mycena citricolor</name>
    <dbReference type="NCBI Taxonomy" id="2018698"/>
    <lineage>
        <taxon>Eukaryota</taxon>
        <taxon>Fungi</taxon>
        <taxon>Dikarya</taxon>
        <taxon>Basidiomycota</taxon>
        <taxon>Agaricomycotina</taxon>
        <taxon>Agaricomycetes</taxon>
        <taxon>Agaricomycetidae</taxon>
        <taxon>Agaricales</taxon>
        <taxon>Marasmiineae</taxon>
        <taxon>Mycenaceae</taxon>
        <taxon>Mycena</taxon>
    </lineage>
</organism>
<evidence type="ECO:0000256" key="1">
    <source>
        <dbReference type="SAM" id="SignalP"/>
    </source>
</evidence>
<sequence length="81" mass="8651">MPTSTKPWLAWLVYGKLVPCTLFSADALSGTKGTRELKVLSCSLLNAVLLRCNKHLLGLGQDIKASLTDADLIGYQFGAVG</sequence>
<feature type="non-terminal residue" evidence="2">
    <location>
        <position position="81"/>
    </location>
</feature>
<evidence type="ECO:0000313" key="2">
    <source>
        <dbReference type="EMBL" id="CAK5284168.1"/>
    </source>
</evidence>
<protein>
    <recommendedName>
        <fullName evidence="4">Secreted protein</fullName>
    </recommendedName>
</protein>
<comment type="caution">
    <text evidence="2">The sequence shown here is derived from an EMBL/GenBank/DDBJ whole genome shotgun (WGS) entry which is preliminary data.</text>
</comment>
<gene>
    <name evidence="2" type="ORF">MYCIT1_LOCUS37208</name>
</gene>
<name>A0AAD2Q7A0_9AGAR</name>
<evidence type="ECO:0008006" key="4">
    <source>
        <dbReference type="Google" id="ProtNLM"/>
    </source>
</evidence>
<keyword evidence="3" id="KW-1185">Reference proteome</keyword>
<dbReference type="AlphaFoldDB" id="A0AAD2Q7A0"/>
<feature type="chain" id="PRO_5042054601" description="Secreted protein" evidence="1">
    <location>
        <begin position="28"/>
        <end position="81"/>
    </location>
</feature>
<reference evidence="2" key="1">
    <citation type="submission" date="2023-11" db="EMBL/GenBank/DDBJ databases">
        <authorList>
            <person name="De Vega J J."/>
            <person name="De Vega J J."/>
        </authorList>
    </citation>
    <scope>NUCLEOTIDE SEQUENCE</scope>
</reference>